<evidence type="ECO:0000256" key="2">
    <source>
        <dbReference type="ARBA" id="ARBA00023163"/>
    </source>
</evidence>
<proteinExistence type="predicted"/>
<evidence type="ECO:0000313" key="4">
    <source>
        <dbReference type="EMBL" id="AFP37027.1"/>
    </source>
</evidence>
<reference evidence="4 5" key="1">
    <citation type="journal article" date="2007" name="Genome Biol.">
        <title>Interrupted coding sequences in Mycobacterium smegmatis: authentic mutations or sequencing errors?</title>
        <authorList>
            <person name="Deshayes C."/>
            <person name="Perrodou E."/>
            <person name="Gallien S."/>
            <person name="Euphrasie D."/>
            <person name="Schaeffer C."/>
            <person name="Van-Dorsselaer A."/>
            <person name="Poch O."/>
            <person name="Lecompte O."/>
            <person name="Reyrat J.M."/>
        </authorList>
    </citation>
    <scope>NUCLEOTIDE SEQUENCE [LARGE SCALE GENOMIC DNA]</scope>
    <source>
        <strain evidence="5">ATCC 700084 / mc(2)155</strain>
    </source>
</reference>
<dbReference type="Gene3D" id="1.10.357.10">
    <property type="entry name" value="Tetracycline Repressor, domain 2"/>
    <property type="match status" value="1"/>
</dbReference>
<dbReference type="InterPro" id="IPR004111">
    <property type="entry name" value="Repressor_TetR_C"/>
</dbReference>
<organism evidence="4 5">
    <name type="scientific">Mycolicibacterium smegmatis (strain ATCC 700084 / mc(2)155)</name>
    <name type="common">Mycobacterium smegmatis</name>
    <dbReference type="NCBI Taxonomy" id="246196"/>
    <lineage>
        <taxon>Bacteria</taxon>
        <taxon>Bacillati</taxon>
        <taxon>Actinomycetota</taxon>
        <taxon>Actinomycetes</taxon>
        <taxon>Mycobacteriales</taxon>
        <taxon>Mycobacteriaceae</taxon>
        <taxon>Mycolicibacterium</taxon>
    </lineage>
</organism>
<reference evidence="4 5" key="2">
    <citation type="journal article" date="2009" name="Genome Res.">
        <title>Ortho-proteogenomics: multiple proteomes investigation through orthology and a new MS-based protocol.</title>
        <authorList>
            <person name="Gallien S."/>
            <person name="Perrodou E."/>
            <person name="Carapito C."/>
            <person name="Deshayes C."/>
            <person name="Reyrat J.M."/>
            <person name="Van Dorsselaer A."/>
            <person name="Poch O."/>
            <person name="Schaeffer C."/>
            <person name="Lecompte O."/>
        </authorList>
    </citation>
    <scope>NUCLEOTIDE SEQUENCE [LARGE SCALE GENOMIC DNA]</scope>
    <source>
        <strain evidence="5">ATCC 700084 / mc(2)155</strain>
    </source>
</reference>
<feature type="domain" description="Tetracycline repressor TetR C-terminal" evidence="3">
    <location>
        <begin position="133"/>
        <end position="271"/>
    </location>
</feature>
<gene>
    <name evidence="4" type="ordered locus">MSMEI_0546</name>
</gene>
<sequence length="276" mass="29712">MVSGTCRTPFVGRFVAAARVFHEREKSNTRCQSPDRITVAGRRRCPTVGDVTAGRAEDGARRRRRGRPRRIDRDQIVAAARQIAPESLTMQAVADALGVDRTALHYYVGDRDGLLELVVADLFDAELGAIDLPADAAWQDVLRAYANAIHQGVLKYGATRMNFRISGVGGAASLGLTERVLTTLTAVGFGIDDAGRILTLVSGLAMSAAHDVLGAADSRLHHQMPEVARALQDFDADHFPLLGAVVARRTEASATDLDFNLGIVVAGLERMLERGD</sequence>
<dbReference type="AlphaFoldDB" id="I7FWL5"/>
<keyword evidence="2" id="KW-0804">Transcription</keyword>
<dbReference type="PATRIC" id="fig|246196.56.peg.560"/>
<evidence type="ECO:0000313" key="5">
    <source>
        <dbReference type="Proteomes" id="UP000006158"/>
    </source>
</evidence>
<dbReference type="SUPFAM" id="SSF48498">
    <property type="entry name" value="Tetracyclin repressor-like, C-terminal domain"/>
    <property type="match status" value="1"/>
</dbReference>
<keyword evidence="1" id="KW-0805">Transcription regulation</keyword>
<dbReference type="EMBL" id="CP001663">
    <property type="protein sequence ID" value="AFP37027.1"/>
    <property type="molecule type" value="Genomic_DNA"/>
</dbReference>
<name>I7FWL5_MYCS2</name>
<dbReference type="InterPro" id="IPR036271">
    <property type="entry name" value="Tet_transcr_reg_TetR-rel_C_sf"/>
</dbReference>
<evidence type="ECO:0000256" key="1">
    <source>
        <dbReference type="ARBA" id="ARBA00023015"/>
    </source>
</evidence>
<dbReference type="KEGG" id="msg:MSMEI_0546"/>
<evidence type="ECO:0000259" key="3">
    <source>
        <dbReference type="Pfam" id="PF02909"/>
    </source>
</evidence>
<accession>I7FWL5</accession>
<protein>
    <submittedName>
        <fullName evidence="4">Transcriptional regulator, TetR family</fullName>
    </submittedName>
</protein>
<dbReference type="SUPFAM" id="SSF46689">
    <property type="entry name" value="Homeodomain-like"/>
    <property type="match status" value="1"/>
</dbReference>
<dbReference type="Pfam" id="PF02909">
    <property type="entry name" value="TetR_C_1"/>
    <property type="match status" value="1"/>
</dbReference>
<dbReference type="GO" id="GO:0045892">
    <property type="term" value="P:negative regulation of DNA-templated transcription"/>
    <property type="evidence" value="ECO:0007669"/>
    <property type="project" value="InterPro"/>
</dbReference>
<dbReference type="Proteomes" id="UP000006158">
    <property type="component" value="Chromosome"/>
</dbReference>
<dbReference type="InterPro" id="IPR009057">
    <property type="entry name" value="Homeodomain-like_sf"/>
</dbReference>